<keyword evidence="1" id="KW-0472">Membrane</keyword>
<dbReference type="Proteomes" id="UP000002654">
    <property type="component" value="Chromosome"/>
</dbReference>
<dbReference type="GeneID" id="11261641"/>
<dbReference type="STRING" id="768679.TTX_0749"/>
<feature type="transmembrane region" description="Helical" evidence="1">
    <location>
        <begin position="167"/>
        <end position="188"/>
    </location>
</feature>
<dbReference type="InterPro" id="IPR036390">
    <property type="entry name" value="WH_DNA-bd_sf"/>
</dbReference>
<accession>G4RPA9</accession>
<feature type="transmembrane region" description="Helical" evidence="1">
    <location>
        <begin position="194"/>
        <end position="212"/>
    </location>
</feature>
<dbReference type="EMBL" id="FN869859">
    <property type="protein sequence ID" value="CCC81404.1"/>
    <property type="molecule type" value="Genomic_DNA"/>
</dbReference>
<organism evidence="2 3">
    <name type="scientific">Thermoproteus tenax (strain ATCC 35583 / DSM 2078 / JCM 9277 / NBRC 100435 / Kra 1)</name>
    <dbReference type="NCBI Taxonomy" id="768679"/>
    <lineage>
        <taxon>Archaea</taxon>
        <taxon>Thermoproteota</taxon>
        <taxon>Thermoprotei</taxon>
        <taxon>Thermoproteales</taxon>
        <taxon>Thermoproteaceae</taxon>
        <taxon>Thermoproteus</taxon>
    </lineage>
</organism>
<dbReference type="PaxDb" id="768679-TTX_0749"/>
<dbReference type="KEGG" id="ttn:TTX_0749"/>
<feature type="transmembrane region" description="Helical" evidence="1">
    <location>
        <begin position="95"/>
        <end position="119"/>
    </location>
</feature>
<name>G4RPA9_THETK</name>
<feature type="transmembrane region" description="Helical" evidence="1">
    <location>
        <begin position="139"/>
        <end position="160"/>
    </location>
</feature>
<keyword evidence="3" id="KW-1185">Reference proteome</keyword>
<feature type="transmembrane region" description="Helical" evidence="1">
    <location>
        <begin position="224"/>
        <end position="245"/>
    </location>
</feature>
<dbReference type="InterPro" id="IPR036388">
    <property type="entry name" value="WH-like_DNA-bd_sf"/>
</dbReference>
<reference evidence="2 3" key="1">
    <citation type="journal article" date="2011" name="PLoS ONE">
        <title>The complete genome sequence of Thermoproteus tenax: a physiologically versatile member of the Crenarchaeota.</title>
        <authorList>
            <person name="Siebers B."/>
            <person name="Zaparty M."/>
            <person name="Raddatz G."/>
            <person name="Tjaden B."/>
            <person name="Albers S.V."/>
            <person name="Bell S.D."/>
            <person name="Blombach F."/>
            <person name="Kletzin A."/>
            <person name="Kyrpides N."/>
            <person name="Lanz C."/>
            <person name="Plagens A."/>
            <person name="Rampp M."/>
            <person name="Rosinus A."/>
            <person name="von Jan M."/>
            <person name="Makarova K.S."/>
            <person name="Klenk H.P."/>
            <person name="Schuster S.C."/>
            <person name="Hensel R."/>
        </authorList>
    </citation>
    <scope>NUCLEOTIDE SEQUENCE [LARGE SCALE GENOMIC DNA]</scope>
    <source>
        <strain evidence="3">ATCC 35583 / DSM 2078 / JCM 9277 / NBRC 100435 / Kra 1</strain>
    </source>
</reference>
<keyword evidence="1" id="KW-0812">Transmembrane</keyword>
<dbReference type="AlphaFoldDB" id="G4RPA9"/>
<dbReference type="HOGENOM" id="CLU_097419_0_0_2"/>
<evidence type="ECO:0000313" key="2">
    <source>
        <dbReference type="EMBL" id="CCC81404.1"/>
    </source>
</evidence>
<dbReference type="OrthoDB" id="29081at2157"/>
<protein>
    <submittedName>
        <fullName evidence="2">Membrane-associated HTH transcriptional regulator, ArsR family</fullName>
    </submittedName>
</protein>
<dbReference type="SUPFAM" id="SSF46785">
    <property type="entry name" value="Winged helix' DNA-binding domain"/>
    <property type="match status" value="1"/>
</dbReference>
<proteinExistence type="predicted"/>
<evidence type="ECO:0000256" key="1">
    <source>
        <dbReference type="SAM" id="Phobius"/>
    </source>
</evidence>
<dbReference type="eggNOG" id="arCOG05573">
    <property type="taxonomic scope" value="Archaea"/>
</dbReference>
<dbReference type="Gene3D" id="1.10.10.10">
    <property type="entry name" value="Winged helix-like DNA-binding domain superfamily/Winged helix DNA-binding domain"/>
    <property type="match status" value="1"/>
</dbReference>
<dbReference type="PATRIC" id="fig|768679.9.peg.759"/>
<evidence type="ECO:0000313" key="3">
    <source>
        <dbReference type="Proteomes" id="UP000002654"/>
    </source>
</evidence>
<gene>
    <name evidence="2" type="ordered locus">TTX_0749</name>
</gene>
<dbReference type="RefSeq" id="WP_014126660.1">
    <property type="nucleotide sequence ID" value="NC_016070.1"/>
</dbReference>
<sequence length="246" mass="27646">MEDIIYKVAYGERRRILLTLYKKGVTSLNKLRDILGVSPSALLMDISALETLGLIRRDGNLVELTDQGAKVASLLSSIGPLRSLSILEVLGLRPIVVPMLFSPYADLLSALLPLLWAASILNSKLTLLGVIYTNIFENIIEIVLVSMISFIGILISIYLISRRRIKITHIIIGLFPILIYPSFYQIIGNYNINYALKFILLVLSCGTLSVITSYDLGSRYETSLLFYLSFMFVLPILAYLFFHVYI</sequence>
<keyword evidence="1" id="KW-1133">Transmembrane helix</keyword>